<evidence type="ECO:0000313" key="3">
    <source>
        <dbReference type="Proteomes" id="UP000030745"/>
    </source>
</evidence>
<evidence type="ECO:0000256" key="1">
    <source>
        <dbReference type="SAM" id="Phobius"/>
    </source>
</evidence>
<accession>A0A067C9B6</accession>
<dbReference type="AlphaFoldDB" id="A0A067C9B6"/>
<dbReference type="OMA" id="TKCASIM"/>
<dbReference type="GeneID" id="24132076"/>
<dbReference type="OrthoDB" id="70232at2759"/>
<evidence type="ECO:0000313" key="2">
    <source>
        <dbReference type="EMBL" id="KDO23131.1"/>
    </source>
</evidence>
<dbReference type="EMBL" id="KK583257">
    <property type="protein sequence ID" value="KDO23131.1"/>
    <property type="molecule type" value="Genomic_DNA"/>
</dbReference>
<sequence>MWAEWPSLSYTPLTIAFKAAGSPPWLNPLYFRSISVGSDLWRQKYLYPMIFDMLYIPLTSTLVRLATCSDGYVQIVLPSGATCACIDHFGYFWGVGLAGFVALYLSALRYKLYTEPLATTMDFRFQTSFQIIMVMARTLNPIVSMLVSQLDIEQHPAIGSGIALGFLFCMTLLFCYNYKVQPCIGSGRLPNNIRALTFSSAMYASLVVLAFIGASAPITDLYYALTPLPLLWLTVWRLNNRRALQFHIPDKSILGLLSDATSSTSRAVGTIAALYMDPSKLHPLQYNALMGRLQQLVESPESLDPSIRVMALRILWFSHIQAFRKQKAPIEEVGKTSAIPFKHYLKDVENAHRTPSVASSSSPPTQPVKPRIKGVCIKIHRIHHVKEPDVAQSSLLRNNTSSVSAVAPCGSRPSSENLFHLISIRGKRWLAKDETPEDAVSGLAHIFSLGVDTLRDACMQQHKTAMQDSARFLLEWYKARYVRLSGGTYLRALSALCSTSSACSKHVLDVVHSLHKLTLDGRLTPSLWLRDVECLSYISIGLDAPSASTVRKCAWMMALVLQVAEADRTRNPCVLLTPDAMHRVCAGLRRWTDDYIICATLESVATETMPRSTSSLPEIVMVVDLLESVEFKPNSMDRASKRSLARTEGLSLVAPSVLKEVEYRRATRRELVELLRRTQALHEAAQTPDLRMRGRNGPAHRRSRAYDLAEAQMSLVMLFTSAKRCALDDYVANGLDDALRTFFEANIRPLLENTTLKLPREHKRWWPCT</sequence>
<keyword evidence="1" id="KW-0812">Transmembrane</keyword>
<reference evidence="2 3" key="1">
    <citation type="journal article" date="2013" name="PLoS Genet.">
        <title>Distinctive expansion of potential virulence genes in the genome of the oomycete fish pathogen Saprolegnia parasitica.</title>
        <authorList>
            <person name="Jiang R.H."/>
            <person name="de Bruijn I."/>
            <person name="Haas B.J."/>
            <person name="Belmonte R."/>
            <person name="Lobach L."/>
            <person name="Christie J."/>
            <person name="van den Ackerveken G."/>
            <person name="Bottin A."/>
            <person name="Bulone V."/>
            <person name="Diaz-Moreno S.M."/>
            <person name="Dumas B."/>
            <person name="Fan L."/>
            <person name="Gaulin E."/>
            <person name="Govers F."/>
            <person name="Grenville-Briggs L.J."/>
            <person name="Horner N.R."/>
            <person name="Levin J.Z."/>
            <person name="Mammella M."/>
            <person name="Meijer H.J."/>
            <person name="Morris P."/>
            <person name="Nusbaum C."/>
            <person name="Oome S."/>
            <person name="Phillips A.J."/>
            <person name="van Rooyen D."/>
            <person name="Rzeszutek E."/>
            <person name="Saraiva M."/>
            <person name="Secombes C.J."/>
            <person name="Seidl M.F."/>
            <person name="Snel B."/>
            <person name="Stassen J.H."/>
            <person name="Sykes S."/>
            <person name="Tripathy S."/>
            <person name="van den Berg H."/>
            <person name="Vega-Arreguin J.C."/>
            <person name="Wawra S."/>
            <person name="Young S.K."/>
            <person name="Zeng Q."/>
            <person name="Dieguez-Uribeondo J."/>
            <person name="Russ C."/>
            <person name="Tyler B.M."/>
            <person name="van West P."/>
        </authorList>
    </citation>
    <scope>NUCLEOTIDE SEQUENCE [LARGE SCALE GENOMIC DNA]</scope>
    <source>
        <strain evidence="2 3">CBS 223.65</strain>
    </source>
</reference>
<feature type="transmembrane region" description="Helical" evidence="1">
    <location>
        <begin position="196"/>
        <end position="215"/>
    </location>
</feature>
<keyword evidence="3" id="KW-1185">Reference proteome</keyword>
<dbReference type="VEuPathDB" id="FungiDB:SPRG_09939"/>
<dbReference type="KEGG" id="spar:SPRG_09939"/>
<keyword evidence="1" id="KW-1133">Transmembrane helix</keyword>
<organism evidence="2 3">
    <name type="scientific">Saprolegnia parasitica (strain CBS 223.65)</name>
    <dbReference type="NCBI Taxonomy" id="695850"/>
    <lineage>
        <taxon>Eukaryota</taxon>
        <taxon>Sar</taxon>
        <taxon>Stramenopiles</taxon>
        <taxon>Oomycota</taxon>
        <taxon>Saprolegniomycetes</taxon>
        <taxon>Saprolegniales</taxon>
        <taxon>Saprolegniaceae</taxon>
        <taxon>Saprolegnia</taxon>
    </lineage>
</organism>
<dbReference type="Proteomes" id="UP000030745">
    <property type="component" value="Unassembled WGS sequence"/>
</dbReference>
<feature type="transmembrane region" description="Helical" evidence="1">
    <location>
        <begin position="156"/>
        <end position="176"/>
    </location>
</feature>
<feature type="transmembrane region" description="Helical" evidence="1">
    <location>
        <begin position="129"/>
        <end position="150"/>
    </location>
</feature>
<protein>
    <submittedName>
        <fullName evidence="2">Uncharacterized protein</fullName>
    </submittedName>
</protein>
<keyword evidence="1" id="KW-0472">Membrane</keyword>
<feature type="transmembrane region" description="Helical" evidence="1">
    <location>
        <begin position="89"/>
        <end position="108"/>
    </location>
</feature>
<dbReference type="RefSeq" id="XP_012206083.1">
    <property type="nucleotide sequence ID" value="XM_012350693.1"/>
</dbReference>
<gene>
    <name evidence="2" type="ORF">SPRG_09939</name>
</gene>
<name>A0A067C9B6_SAPPC</name>
<proteinExistence type="predicted"/>